<dbReference type="EMBL" id="CAJNOT010002613">
    <property type="protein sequence ID" value="CAF1330593.1"/>
    <property type="molecule type" value="Genomic_DNA"/>
</dbReference>
<protein>
    <recommendedName>
        <fullName evidence="1">KARI N-terminal Rossmann domain-containing protein</fullName>
    </recommendedName>
</protein>
<dbReference type="InterPro" id="IPR013116">
    <property type="entry name" value="KARI_N"/>
</dbReference>
<reference evidence="2" key="1">
    <citation type="submission" date="2021-02" db="EMBL/GenBank/DDBJ databases">
        <authorList>
            <person name="Nowell W R."/>
        </authorList>
    </citation>
    <scope>NUCLEOTIDE SEQUENCE</scope>
</reference>
<organism evidence="2 3">
    <name type="scientific">Rotaria sordida</name>
    <dbReference type="NCBI Taxonomy" id="392033"/>
    <lineage>
        <taxon>Eukaryota</taxon>
        <taxon>Metazoa</taxon>
        <taxon>Spiralia</taxon>
        <taxon>Gnathifera</taxon>
        <taxon>Rotifera</taxon>
        <taxon>Eurotatoria</taxon>
        <taxon>Bdelloidea</taxon>
        <taxon>Philodinida</taxon>
        <taxon>Philodinidae</taxon>
        <taxon>Rotaria</taxon>
    </lineage>
</organism>
<dbReference type="Gene3D" id="6.10.240.10">
    <property type="match status" value="1"/>
</dbReference>
<dbReference type="Gene3D" id="3.40.50.720">
    <property type="entry name" value="NAD(P)-binding Rossmann-like Domain"/>
    <property type="match status" value="1"/>
</dbReference>
<evidence type="ECO:0000259" key="1">
    <source>
        <dbReference type="Pfam" id="PF07991"/>
    </source>
</evidence>
<evidence type="ECO:0000313" key="3">
    <source>
        <dbReference type="Proteomes" id="UP000663864"/>
    </source>
</evidence>
<name>A0A815FW68_9BILA</name>
<dbReference type="Proteomes" id="UP000663864">
    <property type="component" value="Unassembled WGS sequence"/>
</dbReference>
<proteinExistence type="predicted"/>
<dbReference type="InterPro" id="IPR036291">
    <property type="entry name" value="NAD(P)-bd_dom_sf"/>
</dbReference>
<gene>
    <name evidence="2" type="ORF">ZHD862_LOCUS29500</name>
</gene>
<comment type="caution">
    <text evidence="2">The sequence shown here is derived from an EMBL/GenBank/DDBJ whole genome shotgun (WGS) entry which is preliminary data.</text>
</comment>
<dbReference type="AlphaFoldDB" id="A0A815FW68"/>
<accession>A0A815FW68</accession>
<sequence>MLIGVKNIVIGNIVDDHATQAREDGFNPLSIEEIVRQGDILMLLISDADQQTVWNGKIRTNIKINIARRYGCGAGIRDRYVQNIPYPCFISVEKDASSTAIGATRGDGTVGSSCREEAGIDLFAEQALWSEIMAICREDYHVLHEAILFDTYLSKEPAEIFENVADEQFVKQLKYHSPTSHYGQLSTMNLARRYGCGTGIRDRYVQNIPYPCFISVEKDASSTAIGATRGDGAVGSSCREEAGIDLFADQAL</sequence>
<feature type="domain" description="KARI N-terminal Rossmann" evidence="1">
    <location>
        <begin position="7"/>
        <end position="63"/>
    </location>
</feature>
<dbReference type="SUPFAM" id="SSF51735">
    <property type="entry name" value="NAD(P)-binding Rossmann-fold domains"/>
    <property type="match status" value="1"/>
</dbReference>
<dbReference type="Pfam" id="PF07991">
    <property type="entry name" value="KARI_N"/>
    <property type="match status" value="1"/>
</dbReference>
<evidence type="ECO:0000313" key="2">
    <source>
        <dbReference type="EMBL" id="CAF1330593.1"/>
    </source>
</evidence>